<name>A0A8J2Y5P4_9PROT</name>
<dbReference type="PROSITE" id="PS51257">
    <property type="entry name" value="PROKAR_LIPOPROTEIN"/>
    <property type="match status" value="1"/>
</dbReference>
<evidence type="ECO:0000256" key="1">
    <source>
        <dbReference type="SAM" id="MobiDB-lite"/>
    </source>
</evidence>
<sequence>MKHKLKYLLPVLPAMLLALGACGDDYDDTNSADETDVSATEMAAGDVDDDNNLQDDTMQEDEADEGLGQTPPVNLAQDMASGPVGLITAAIQGGDMDAYVRNAAIGNMYEIEAGEIATARGNSPEIIQIGETVIREHRTLQSNLEAAVAGTEWEDALPADLDERRQGLIDNLNAAADMDFDAAFLHQQEAAHWEAITLHETCEARCDSDALATVAEEAQPVIRAHLEVIHDSLGAAVDGE</sequence>
<dbReference type="Gene3D" id="1.20.1260.10">
    <property type="match status" value="1"/>
</dbReference>
<evidence type="ECO:0000313" key="5">
    <source>
        <dbReference type="Proteomes" id="UP000613582"/>
    </source>
</evidence>
<feature type="domain" description="DUF4142" evidence="3">
    <location>
        <begin position="97"/>
        <end position="228"/>
    </location>
</feature>
<organism evidence="4 5">
    <name type="scientific">Aquisalinus flavus</name>
    <dbReference type="NCBI Taxonomy" id="1526572"/>
    <lineage>
        <taxon>Bacteria</taxon>
        <taxon>Pseudomonadati</taxon>
        <taxon>Pseudomonadota</taxon>
        <taxon>Alphaproteobacteria</taxon>
        <taxon>Parvularculales</taxon>
        <taxon>Parvularculaceae</taxon>
        <taxon>Aquisalinus</taxon>
    </lineage>
</organism>
<evidence type="ECO:0000259" key="3">
    <source>
        <dbReference type="Pfam" id="PF13628"/>
    </source>
</evidence>
<dbReference type="PANTHER" id="PTHR38593">
    <property type="entry name" value="BLR2558 PROTEIN"/>
    <property type="match status" value="1"/>
</dbReference>
<feature type="signal peptide" evidence="2">
    <location>
        <begin position="1"/>
        <end position="23"/>
    </location>
</feature>
<reference evidence="4" key="1">
    <citation type="journal article" date="2014" name="Int. J. Syst. Evol. Microbiol.">
        <title>Complete genome sequence of Corynebacterium casei LMG S-19264T (=DSM 44701T), isolated from a smear-ripened cheese.</title>
        <authorList>
            <consortium name="US DOE Joint Genome Institute (JGI-PGF)"/>
            <person name="Walter F."/>
            <person name="Albersmeier A."/>
            <person name="Kalinowski J."/>
            <person name="Ruckert C."/>
        </authorList>
    </citation>
    <scope>NUCLEOTIDE SEQUENCE</scope>
    <source>
        <strain evidence="4">CGMCC 1.12921</strain>
    </source>
</reference>
<dbReference type="InterPro" id="IPR025419">
    <property type="entry name" value="DUF4142"/>
</dbReference>
<feature type="chain" id="PRO_5035207405" description="DUF4142 domain-containing protein" evidence="2">
    <location>
        <begin position="24"/>
        <end position="240"/>
    </location>
</feature>
<gene>
    <name evidence="4" type="ORF">GCM10011342_06630</name>
</gene>
<evidence type="ECO:0000256" key="2">
    <source>
        <dbReference type="SAM" id="SignalP"/>
    </source>
</evidence>
<keyword evidence="5" id="KW-1185">Reference proteome</keyword>
<dbReference type="Pfam" id="PF13628">
    <property type="entry name" value="DUF4142"/>
    <property type="match status" value="1"/>
</dbReference>
<feature type="region of interest" description="Disordered" evidence="1">
    <location>
        <begin position="41"/>
        <end position="70"/>
    </location>
</feature>
<dbReference type="AlphaFoldDB" id="A0A8J2Y5P4"/>
<dbReference type="InterPro" id="IPR012347">
    <property type="entry name" value="Ferritin-like"/>
</dbReference>
<dbReference type="RefSeq" id="WP_188159861.1">
    <property type="nucleotide sequence ID" value="NZ_BMGH01000001.1"/>
</dbReference>
<keyword evidence="2" id="KW-0732">Signal</keyword>
<protein>
    <recommendedName>
        <fullName evidence="3">DUF4142 domain-containing protein</fullName>
    </recommendedName>
</protein>
<evidence type="ECO:0000313" key="4">
    <source>
        <dbReference type="EMBL" id="GGD00325.1"/>
    </source>
</evidence>
<dbReference type="EMBL" id="BMGH01000001">
    <property type="protein sequence ID" value="GGD00325.1"/>
    <property type="molecule type" value="Genomic_DNA"/>
</dbReference>
<proteinExistence type="predicted"/>
<dbReference type="PANTHER" id="PTHR38593:SF1">
    <property type="entry name" value="BLR2558 PROTEIN"/>
    <property type="match status" value="1"/>
</dbReference>
<comment type="caution">
    <text evidence="4">The sequence shown here is derived from an EMBL/GenBank/DDBJ whole genome shotgun (WGS) entry which is preliminary data.</text>
</comment>
<accession>A0A8J2Y5P4</accession>
<feature type="compositionally biased region" description="Acidic residues" evidence="1">
    <location>
        <begin position="46"/>
        <end position="65"/>
    </location>
</feature>
<reference evidence="4" key="2">
    <citation type="submission" date="2020-09" db="EMBL/GenBank/DDBJ databases">
        <authorList>
            <person name="Sun Q."/>
            <person name="Zhou Y."/>
        </authorList>
    </citation>
    <scope>NUCLEOTIDE SEQUENCE</scope>
    <source>
        <strain evidence="4">CGMCC 1.12921</strain>
    </source>
</reference>
<dbReference type="Proteomes" id="UP000613582">
    <property type="component" value="Unassembled WGS sequence"/>
</dbReference>